<feature type="transmembrane region" description="Helical" evidence="1">
    <location>
        <begin position="30"/>
        <end position="53"/>
    </location>
</feature>
<keyword evidence="3" id="KW-1185">Reference proteome</keyword>
<dbReference type="STRING" id="1436961.SAMN05421739_105360"/>
<organism evidence="2 3">
    <name type="scientific">Pontibacter chinhatensis</name>
    <dbReference type="NCBI Taxonomy" id="1436961"/>
    <lineage>
        <taxon>Bacteria</taxon>
        <taxon>Pseudomonadati</taxon>
        <taxon>Bacteroidota</taxon>
        <taxon>Cytophagia</taxon>
        <taxon>Cytophagales</taxon>
        <taxon>Hymenobacteraceae</taxon>
        <taxon>Pontibacter</taxon>
    </lineage>
</organism>
<keyword evidence="1" id="KW-1133">Transmembrane helix</keyword>
<dbReference type="EMBL" id="FOOT01000005">
    <property type="protein sequence ID" value="SFH07990.1"/>
    <property type="molecule type" value="Genomic_DNA"/>
</dbReference>
<dbReference type="InterPro" id="IPR046150">
    <property type="entry name" value="DUF6152"/>
</dbReference>
<reference evidence="3" key="1">
    <citation type="submission" date="2016-10" db="EMBL/GenBank/DDBJ databases">
        <authorList>
            <person name="Varghese N."/>
            <person name="Submissions S."/>
        </authorList>
    </citation>
    <scope>NUCLEOTIDE SEQUENCE [LARGE SCALE GENOMIC DNA]</scope>
    <source>
        <strain evidence="3">LP51</strain>
    </source>
</reference>
<accession>A0A1I2X381</accession>
<dbReference type="Proteomes" id="UP000198724">
    <property type="component" value="Unassembled WGS sequence"/>
</dbReference>
<evidence type="ECO:0000313" key="3">
    <source>
        <dbReference type="Proteomes" id="UP000198724"/>
    </source>
</evidence>
<dbReference type="Pfam" id="PF19649">
    <property type="entry name" value="DUF6152"/>
    <property type="match status" value="1"/>
</dbReference>
<proteinExistence type="predicted"/>
<keyword evidence="1" id="KW-0472">Membrane</keyword>
<keyword evidence="1" id="KW-0812">Transmembrane</keyword>
<dbReference type="AlphaFoldDB" id="A0A1I2X381"/>
<evidence type="ECO:0000313" key="2">
    <source>
        <dbReference type="EMBL" id="SFH07990.1"/>
    </source>
</evidence>
<name>A0A1I2X381_9BACT</name>
<gene>
    <name evidence="2" type="ORF">SAMN05421739_105360</name>
</gene>
<dbReference type="RefSeq" id="WP_245756258.1">
    <property type="nucleotide sequence ID" value="NZ_FOOT01000005.1"/>
</dbReference>
<sequence>MQSTLPGNNEAQLDKIEVISFLFPSFVHRYITNLFILMILPAKLLLILSLPLAMAFSVLHHGWANYDQTTTLDYTGLVKEITYENPHGMLQLEHEDKTWTVVLAPPSRMNARGLTKDMIQPGDSVRVVGYPHKEVKDEMRAERIYVGDKKVELR</sequence>
<evidence type="ECO:0000256" key="1">
    <source>
        <dbReference type="SAM" id="Phobius"/>
    </source>
</evidence>
<protein>
    <submittedName>
        <fullName evidence="2">Uncharacterized protein</fullName>
    </submittedName>
</protein>